<dbReference type="Proteomes" id="UP000037460">
    <property type="component" value="Unassembled WGS sequence"/>
</dbReference>
<evidence type="ECO:0000256" key="2">
    <source>
        <dbReference type="ARBA" id="ARBA00022490"/>
    </source>
</evidence>
<dbReference type="OrthoDB" id="676979at2759"/>
<protein>
    <submittedName>
        <fullName evidence="7">Small gtp-binding protein</fullName>
    </submittedName>
</protein>
<reference evidence="8" key="1">
    <citation type="journal article" date="2015" name="PLoS Genet.">
        <title>Genome Sequence and Transcriptome Analyses of Chrysochromulina tobin: Metabolic Tools for Enhanced Algal Fitness in the Prominent Order Prymnesiales (Haptophyceae).</title>
        <authorList>
            <person name="Hovde B.T."/>
            <person name="Deodato C.R."/>
            <person name="Hunsperger H.M."/>
            <person name="Ryken S.A."/>
            <person name="Yost W."/>
            <person name="Jha R.K."/>
            <person name="Patterson J."/>
            <person name="Monnat R.J. Jr."/>
            <person name="Barlow S.B."/>
            <person name="Starkenburg S.R."/>
            <person name="Cattolico R.A."/>
        </authorList>
    </citation>
    <scope>NUCLEOTIDE SEQUENCE</scope>
    <source>
        <strain evidence="8">CCMP291</strain>
    </source>
</reference>
<keyword evidence="2" id="KW-0963">Cytoplasm</keyword>
<comment type="caution">
    <text evidence="7">The sequence shown here is derived from an EMBL/GenBank/DDBJ whole genome shotgun (WGS) entry which is preliminary data.</text>
</comment>
<dbReference type="SMART" id="SM00369">
    <property type="entry name" value="LRR_TYP"/>
    <property type="match status" value="4"/>
</dbReference>
<dbReference type="SUPFAM" id="SSF52540">
    <property type="entry name" value="P-loop containing nucleoside triphosphate hydrolases"/>
    <property type="match status" value="1"/>
</dbReference>
<dbReference type="SMART" id="SM00368">
    <property type="entry name" value="LRR_RI"/>
    <property type="match status" value="6"/>
</dbReference>
<dbReference type="InterPro" id="IPR032675">
    <property type="entry name" value="LRR_dom_sf"/>
</dbReference>
<comment type="subcellular location">
    <subcellularLocation>
        <location evidence="1">Cytoplasm</location>
        <location evidence="1">Cytoskeleton</location>
    </subcellularLocation>
</comment>
<accession>A0A0M0JDV5</accession>
<feature type="compositionally biased region" description="Low complexity" evidence="6">
    <location>
        <begin position="1898"/>
        <end position="1907"/>
    </location>
</feature>
<keyword evidence="5" id="KW-0206">Cytoskeleton</keyword>
<evidence type="ECO:0000313" key="8">
    <source>
        <dbReference type="Proteomes" id="UP000037460"/>
    </source>
</evidence>
<dbReference type="Pfam" id="PF13516">
    <property type="entry name" value="LRR_6"/>
    <property type="match status" value="3"/>
</dbReference>
<dbReference type="Pfam" id="PF13855">
    <property type="entry name" value="LRR_8"/>
    <property type="match status" value="1"/>
</dbReference>
<dbReference type="SMART" id="SM00364">
    <property type="entry name" value="LRR_BAC"/>
    <property type="match status" value="5"/>
</dbReference>
<dbReference type="GO" id="GO:0005856">
    <property type="term" value="C:cytoskeleton"/>
    <property type="evidence" value="ECO:0007669"/>
    <property type="project" value="UniProtKB-SubCell"/>
</dbReference>
<feature type="region of interest" description="Disordered" evidence="6">
    <location>
        <begin position="1874"/>
        <end position="1923"/>
    </location>
</feature>
<dbReference type="InterPro" id="IPR027417">
    <property type="entry name" value="P-loop_NTPase"/>
</dbReference>
<dbReference type="PANTHER" id="PTHR24107">
    <property type="entry name" value="YNEIN REGULATORY COMPLEX SUBUNIT 5"/>
    <property type="match status" value="1"/>
</dbReference>
<feature type="region of interest" description="Disordered" evidence="6">
    <location>
        <begin position="560"/>
        <end position="592"/>
    </location>
</feature>
<name>A0A0M0JDV5_9EUKA</name>
<organism evidence="7 8">
    <name type="scientific">Chrysochromulina tobinii</name>
    <dbReference type="NCBI Taxonomy" id="1460289"/>
    <lineage>
        <taxon>Eukaryota</taxon>
        <taxon>Haptista</taxon>
        <taxon>Haptophyta</taxon>
        <taxon>Prymnesiophyceae</taxon>
        <taxon>Prymnesiales</taxon>
        <taxon>Chrysochromulinaceae</taxon>
        <taxon>Chrysochromulina</taxon>
    </lineage>
</organism>
<dbReference type="PANTHER" id="PTHR24107:SF2">
    <property type="entry name" value="NLR FAMILY CARD DOMAIN CONTAINING 3"/>
    <property type="match status" value="1"/>
</dbReference>
<dbReference type="InterPro" id="IPR052410">
    <property type="entry name" value="DRC5"/>
</dbReference>
<evidence type="ECO:0000256" key="3">
    <source>
        <dbReference type="ARBA" id="ARBA00022614"/>
    </source>
</evidence>
<evidence type="ECO:0000256" key="4">
    <source>
        <dbReference type="ARBA" id="ARBA00022737"/>
    </source>
</evidence>
<evidence type="ECO:0000256" key="1">
    <source>
        <dbReference type="ARBA" id="ARBA00004245"/>
    </source>
</evidence>
<dbReference type="PROSITE" id="PS51450">
    <property type="entry name" value="LRR"/>
    <property type="match status" value="3"/>
</dbReference>
<proteinExistence type="predicted"/>
<keyword evidence="8" id="KW-1185">Reference proteome</keyword>
<evidence type="ECO:0000313" key="7">
    <source>
        <dbReference type="EMBL" id="KOO24655.1"/>
    </source>
</evidence>
<dbReference type="InterPro" id="IPR003591">
    <property type="entry name" value="Leu-rich_rpt_typical-subtyp"/>
</dbReference>
<evidence type="ECO:0000256" key="5">
    <source>
        <dbReference type="ARBA" id="ARBA00023212"/>
    </source>
</evidence>
<keyword evidence="3" id="KW-0433">Leucine-rich repeat</keyword>
<keyword evidence="4" id="KW-0677">Repeat</keyword>
<dbReference type="InterPro" id="IPR001611">
    <property type="entry name" value="Leu-rich_rpt"/>
</dbReference>
<dbReference type="EMBL" id="JWZX01003071">
    <property type="protein sequence ID" value="KOO24655.1"/>
    <property type="molecule type" value="Genomic_DNA"/>
</dbReference>
<dbReference type="SUPFAM" id="SSF52047">
    <property type="entry name" value="RNI-like"/>
    <property type="match status" value="2"/>
</dbReference>
<dbReference type="Gene3D" id="3.40.50.300">
    <property type="entry name" value="P-loop containing nucleotide triphosphate hydrolases"/>
    <property type="match status" value="1"/>
</dbReference>
<gene>
    <name evidence="7" type="ORF">Ctob_003739</name>
</gene>
<sequence>MLATALGLVSLNLSGNLLGDLKGYLRPFGRGLGANKTLTQLDVSNNNLMPDGIKIVCNALRTCTALKRLDVSYNSPGRETALPELLRMHPTLCSVGIVEKEPTTRSERTWHLDTRAKEAIGRALLDSPASVCYLQCDVFALHEETTSLNWVSQAPCDAIVLAGVLRANSTLKTLNIAANGSLGDFERDEIGRALLSNKKGAVGFCSIYGLKEGMSPTHTVDLKDKEQIRSLRSFTLFAGLLRANPTITSLTLSSVAPDHIDLLAQALATNTTLRELRLEQPQKGSDVAVTVLPVQDLNGSAGKKEIDLSSAGAPMEGTTVPSPMHRHACGVVGALLAANQSVHYLKINPGPGAEGGGILEHLHRARKSTLRVLDLTGIGLGDRGGVRFFETLLAGSCSMLHTLCLGSNKLTSNSIGPLVVEVLRQDNCNLTSLDINSNLIGGPVITQAIKFNKSLTELNITGNPLEDEGLWLIGGLLLEPDCTCHLRAIHTFAFDVTDTVHKHGTSGLLEAGAARLLFGVLKYTTSVTNLNLSSAGIEPTAAFDLANAVAANGTLKTLDLNSNPLSDPGTYLQPGEKKKTDKNEKEKKDERSDTKGLFALAEAIKVSPSLAELTLEGGKLPVTSLKGSNLKVKAIDLSRRNLSYLSAIFLGTLLEMNSTITELSLHTNELTPLGAKMVVERLQPSLKSLDLNNIVRVDSTEKNKKGAEKGKNLSYSTVTPRVAEKEVVAEQLEQLWAAVMKLGSLEKLTMDRDHLLDLRPDRDSISTLGQLINLKTLSLANNRLTSLPEDLCLAKGLKVLSLHNNKLTELPISIGQLESLEKLDLKSNNLTFLPTSISQLMSLKILDASDNKLASLDASICDLMNIEKLEFKDNPLQRPPATIARQGITAIRRYFVELAASGETPSNGARLVLLGHGEAGKTSLQRGLRARAPRPSAVDDRTIQLDIYSLVLGEMGTPRQVVLSMWDLAGQPQYAAGLQPYIVDGSLYLLTVPALDVHSLNASHSDYLGRWLNYLEVGAPNAIVLPVLTKCDMLPGADALPSHQRTHEKFTELAKAQLEWFKDGINRHLAQQDGNSRLQIEPVVQCLSSVEGGDISLETMRTRLEEIVFSEPPRLASIGQLIPRTWLLAITFLRALRDGRNPVEASKMAESGNQSTPVPGQEAAPLVGHSYMRLADAVDRYLTQFVPFIKAASADEQVLKDALQLLVNQGEIFASSGIIYLQPDYVTRLLKPLVDHRMGKKFMQAVAAKLPVEMVDAERAATLTAADCLATSGELREELLPVMWEPVGLSRDDFGGVALMLCESGVLFLAEHSHQGRRWVMPMRLRDEQPTDAKQQWAEAIEAESAEVMGLAIRLGRFSPPGILERLMALCYGLGKYHKFWKRGAQIESHFEGHISQLLIELRAVYPVEDAGGVRVLVEALKPVVSASSPDKSSEDKKQQHKLDPVYELSIEFCGDKSQRARQYAVLTQVQGLAQTVLDDFEGLQTTTELNCPSCAKRVELLKMQIEQTKYRRRSKQSADDELKPDLTITRWPLEDVSKKSLRCERCKETVTLNNVPTNVGKIQGMSLILPTKAPEFVVPEHRLVSDKLKLGKPLEASFGLAKLLGLSDATDFEPMRHATELQLAEEVAANASALDEDEFGWTDLDWLHYLIGKPVMKPHDAEAMAATAAMARPAPTEGTPFAEKLDKGHEATLLSHFAALPIVQAAGLTKGHVLALRLFSSSFARKLNTPLHYGCSVERPHPYPIALVLTLDALYRLRSAQADERKQAIAASAEADAKLAEAQVELMKEAGQGDEEVAEQCAQEAAKCAARLEYLNTSIYWRGVCGLPPAEFKQRGACEVGFLSLTTQRSLAQEATISMIADLEKARTSEILFEEQSRESARSHSSMHPRSASRDSLGLTPGRHPGTPGGRRESHEAAGKAAGMAEAPIVLLRVRIERAGKEPENVPTDISFLSAFPDDCEAVFVPGAYMEQKRESTEAMPGLGKDGAEGPGKIIEILPHLPADLGRAGGKVDGKPK</sequence>
<dbReference type="Gene3D" id="3.80.10.10">
    <property type="entry name" value="Ribonuclease Inhibitor"/>
    <property type="match status" value="6"/>
</dbReference>
<dbReference type="Pfam" id="PF08477">
    <property type="entry name" value="Roc"/>
    <property type="match status" value="1"/>
</dbReference>
<evidence type="ECO:0000256" key="6">
    <source>
        <dbReference type="SAM" id="MobiDB-lite"/>
    </source>
</evidence>
<feature type="compositionally biased region" description="Basic and acidic residues" evidence="6">
    <location>
        <begin position="575"/>
        <end position="592"/>
    </location>
</feature>